<gene>
    <name evidence="10" type="ORF">IRL76_03480</name>
</gene>
<dbReference type="EC" id="2.7.7.65" evidence="2"/>
<keyword evidence="4 8" id="KW-0812">Transmembrane</keyword>
<comment type="subcellular location">
    <subcellularLocation>
        <location evidence="1">Cell membrane</location>
        <topology evidence="1">Multi-pass membrane protein</topology>
    </subcellularLocation>
</comment>
<dbReference type="InterPro" id="IPR043128">
    <property type="entry name" value="Rev_trsase/Diguanyl_cyclase"/>
</dbReference>
<feature type="transmembrane region" description="Helical" evidence="8">
    <location>
        <begin position="127"/>
        <end position="146"/>
    </location>
</feature>
<evidence type="ECO:0000256" key="7">
    <source>
        <dbReference type="ARBA" id="ARBA00034247"/>
    </source>
</evidence>
<protein>
    <recommendedName>
        <fullName evidence="2">diguanylate cyclase</fullName>
        <ecNumber evidence="2">2.7.7.65</ecNumber>
    </recommendedName>
</protein>
<evidence type="ECO:0000256" key="3">
    <source>
        <dbReference type="ARBA" id="ARBA00022475"/>
    </source>
</evidence>
<keyword evidence="3" id="KW-1003">Cell membrane</keyword>
<dbReference type="FunFam" id="3.30.70.270:FF:000001">
    <property type="entry name" value="Diguanylate cyclase domain protein"/>
    <property type="match status" value="1"/>
</dbReference>
<name>A0A7S8F613_9SPHN</name>
<keyword evidence="6 8" id="KW-0472">Membrane</keyword>
<dbReference type="InterPro" id="IPR000160">
    <property type="entry name" value="GGDEF_dom"/>
</dbReference>
<evidence type="ECO:0000256" key="8">
    <source>
        <dbReference type="SAM" id="Phobius"/>
    </source>
</evidence>
<evidence type="ECO:0000256" key="4">
    <source>
        <dbReference type="ARBA" id="ARBA00022692"/>
    </source>
</evidence>
<sequence length="576" mass="61905">MVALDLTQGEDGIAAVWPSSGIFVASLMHLGRQGRISTTAGVALASLLANYLGGVPILACFGYTIANLAEGWSVFFLMGGEKSRGELLAKPLNLIRFAASAIVISCLSALVAGLLSTNLDLRFLSSWASTVGLGMLIVAPFILFLVQHDNGYLRLNSLRAFWVLLLVALTSFVAFGQAEIPLLFLPLIAISIATAVLGISGTSLALMVVAVIGSVLTIYNTGPVSGYFPTQHQQVLYMQVYILGLLISALPIGLLLAQRQRDLLELESSNRFLTAAEKAARVGHWRYSPSEGRVYLSGEARRLFGKEAEPRSIADIAALFHADDQARVAGILHQSLQTGVPFVFEARVPGVQGQVFDTECRGELGTQARAEDYAIFGTIMDISERARTIRELALARSRAEREAKEVKLLAETDHLTGIANRRKIISDLGDAVRDAARHNELLTVAMIDVDHFKAINDSFGHEAGDRILQEMGTLLTDQFGGLGTVGRFGGEEFLVVARGVAASDLQPRCAELCSHVETRAWSVEGLDKVTISAGIAELGLGASEADLLKAADSALYFAKRGGRNRTVVFDRNHVTA</sequence>
<keyword evidence="5 8" id="KW-1133">Transmembrane helix</keyword>
<reference evidence="10 11" key="1">
    <citation type="submission" date="2020-11" db="EMBL/GenBank/DDBJ databases">
        <title>The genome sequence of Erythrobacter sp. 6D36.</title>
        <authorList>
            <person name="Liu Y."/>
        </authorList>
    </citation>
    <scope>NUCLEOTIDE SEQUENCE [LARGE SCALE GENOMIC DNA]</scope>
    <source>
        <strain evidence="10 11">6D36</strain>
    </source>
</reference>
<feature type="transmembrane region" description="Helical" evidence="8">
    <location>
        <begin position="12"/>
        <end position="30"/>
    </location>
</feature>
<feature type="transmembrane region" description="Helical" evidence="8">
    <location>
        <begin position="236"/>
        <end position="257"/>
    </location>
</feature>
<dbReference type="SMART" id="SM00267">
    <property type="entry name" value="GGDEF"/>
    <property type="match status" value="1"/>
</dbReference>
<dbReference type="InterPro" id="IPR007895">
    <property type="entry name" value="MASE1"/>
</dbReference>
<dbReference type="KEGG" id="qso:IRL76_03480"/>
<evidence type="ECO:0000256" key="2">
    <source>
        <dbReference type="ARBA" id="ARBA00012528"/>
    </source>
</evidence>
<evidence type="ECO:0000256" key="1">
    <source>
        <dbReference type="ARBA" id="ARBA00004651"/>
    </source>
</evidence>
<dbReference type="SUPFAM" id="SSF55785">
    <property type="entry name" value="PYP-like sensor domain (PAS domain)"/>
    <property type="match status" value="1"/>
</dbReference>
<dbReference type="GO" id="GO:1902201">
    <property type="term" value="P:negative regulation of bacterial-type flagellum-dependent cell motility"/>
    <property type="evidence" value="ECO:0007669"/>
    <property type="project" value="TreeGrafter"/>
</dbReference>
<dbReference type="GO" id="GO:0052621">
    <property type="term" value="F:diguanylate cyclase activity"/>
    <property type="evidence" value="ECO:0007669"/>
    <property type="project" value="UniProtKB-EC"/>
</dbReference>
<dbReference type="Proteomes" id="UP000594459">
    <property type="component" value="Chromosome"/>
</dbReference>
<dbReference type="Pfam" id="PF00990">
    <property type="entry name" value="GGDEF"/>
    <property type="match status" value="1"/>
</dbReference>
<dbReference type="Gene3D" id="3.30.450.20">
    <property type="entry name" value="PAS domain"/>
    <property type="match status" value="1"/>
</dbReference>
<feature type="transmembrane region" description="Helical" evidence="8">
    <location>
        <begin position="94"/>
        <end position="115"/>
    </location>
</feature>
<dbReference type="CDD" id="cd01949">
    <property type="entry name" value="GGDEF"/>
    <property type="match status" value="1"/>
</dbReference>
<dbReference type="Pfam" id="PF05231">
    <property type="entry name" value="MASE1"/>
    <property type="match status" value="1"/>
</dbReference>
<evidence type="ECO:0000256" key="5">
    <source>
        <dbReference type="ARBA" id="ARBA00022989"/>
    </source>
</evidence>
<evidence type="ECO:0000256" key="6">
    <source>
        <dbReference type="ARBA" id="ARBA00023136"/>
    </source>
</evidence>
<keyword evidence="11" id="KW-1185">Reference proteome</keyword>
<dbReference type="Gene3D" id="3.30.70.270">
    <property type="match status" value="1"/>
</dbReference>
<feature type="domain" description="GGDEF" evidence="9">
    <location>
        <begin position="440"/>
        <end position="571"/>
    </location>
</feature>
<comment type="catalytic activity">
    <reaction evidence="7">
        <text>2 GTP = 3',3'-c-di-GMP + 2 diphosphate</text>
        <dbReference type="Rhea" id="RHEA:24898"/>
        <dbReference type="ChEBI" id="CHEBI:33019"/>
        <dbReference type="ChEBI" id="CHEBI:37565"/>
        <dbReference type="ChEBI" id="CHEBI:58805"/>
        <dbReference type="EC" id="2.7.7.65"/>
    </reaction>
</comment>
<organism evidence="10 11">
    <name type="scientific">Qipengyuania soli</name>
    <dbReference type="NCBI Taxonomy" id="2782568"/>
    <lineage>
        <taxon>Bacteria</taxon>
        <taxon>Pseudomonadati</taxon>
        <taxon>Pseudomonadota</taxon>
        <taxon>Alphaproteobacteria</taxon>
        <taxon>Sphingomonadales</taxon>
        <taxon>Erythrobacteraceae</taxon>
        <taxon>Qipengyuania</taxon>
    </lineage>
</organism>
<dbReference type="AlphaFoldDB" id="A0A7S8F613"/>
<accession>A0A7S8F613</accession>
<feature type="transmembrane region" description="Helical" evidence="8">
    <location>
        <begin position="158"/>
        <end position="176"/>
    </location>
</feature>
<dbReference type="GO" id="GO:0005886">
    <property type="term" value="C:plasma membrane"/>
    <property type="evidence" value="ECO:0007669"/>
    <property type="project" value="UniProtKB-SubCell"/>
</dbReference>
<dbReference type="NCBIfam" id="TIGR00254">
    <property type="entry name" value="GGDEF"/>
    <property type="match status" value="1"/>
</dbReference>
<dbReference type="SUPFAM" id="SSF55073">
    <property type="entry name" value="Nucleotide cyclase"/>
    <property type="match status" value="1"/>
</dbReference>
<evidence type="ECO:0000313" key="10">
    <source>
        <dbReference type="EMBL" id="QPC99643.1"/>
    </source>
</evidence>
<evidence type="ECO:0000313" key="11">
    <source>
        <dbReference type="Proteomes" id="UP000594459"/>
    </source>
</evidence>
<dbReference type="InterPro" id="IPR035965">
    <property type="entry name" value="PAS-like_dom_sf"/>
</dbReference>
<proteinExistence type="predicted"/>
<dbReference type="EMBL" id="CP064654">
    <property type="protein sequence ID" value="QPC99643.1"/>
    <property type="molecule type" value="Genomic_DNA"/>
</dbReference>
<dbReference type="PROSITE" id="PS50887">
    <property type="entry name" value="GGDEF"/>
    <property type="match status" value="1"/>
</dbReference>
<dbReference type="PANTHER" id="PTHR45138:SF9">
    <property type="entry name" value="DIGUANYLATE CYCLASE DGCM-RELATED"/>
    <property type="match status" value="1"/>
</dbReference>
<dbReference type="InterPro" id="IPR050469">
    <property type="entry name" value="Diguanylate_Cyclase"/>
</dbReference>
<feature type="transmembrane region" description="Helical" evidence="8">
    <location>
        <begin position="183"/>
        <end position="216"/>
    </location>
</feature>
<dbReference type="InterPro" id="IPR029787">
    <property type="entry name" value="Nucleotide_cyclase"/>
</dbReference>
<evidence type="ECO:0000259" key="9">
    <source>
        <dbReference type="PROSITE" id="PS50887"/>
    </source>
</evidence>
<dbReference type="GO" id="GO:0043709">
    <property type="term" value="P:cell adhesion involved in single-species biofilm formation"/>
    <property type="evidence" value="ECO:0007669"/>
    <property type="project" value="TreeGrafter"/>
</dbReference>
<feature type="transmembrane region" description="Helical" evidence="8">
    <location>
        <begin position="42"/>
        <end position="66"/>
    </location>
</feature>
<dbReference type="PANTHER" id="PTHR45138">
    <property type="entry name" value="REGULATORY COMPONENTS OF SENSORY TRANSDUCTION SYSTEM"/>
    <property type="match status" value="1"/>
</dbReference>